<dbReference type="SMART" id="SM00441">
    <property type="entry name" value="FF"/>
    <property type="match status" value="3"/>
</dbReference>
<proteinExistence type="predicted"/>
<dbReference type="InterPro" id="IPR002713">
    <property type="entry name" value="FF_domain"/>
</dbReference>
<evidence type="ECO:0000256" key="1">
    <source>
        <dbReference type="ARBA" id="ARBA00022737"/>
    </source>
</evidence>
<dbReference type="PROSITE" id="PS50020">
    <property type="entry name" value="WW_DOMAIN_2"/>
    <property type="match status" value="1"/>
</dbReference>
<evidence type="ECO:0000256" key="2">
    <source>
        <dbReference type="SAM" id="MobiDB-lite"/>
    </source>
</evidence>
<feature type="region of interest" description="Disordered" evidence="2">
    <location>
        <begin position="184"/>
        <end position="203"/>
    </location>
</feature>
<dbReference type="Pfam" id="PF01846">
    <property type="entry name" value="FF"/>
    <property type="match status" value="1"/>
</dbReference>
<evidence type="ECO:0000259" key="3">
    <source>
        <dbReference type="PROSITE" id="PS50020"/>
    </source>
</evidence>
<feature type="compositionally biased region" description="Basic and acidic residues" evidence="2">
    <location>
        <begin position="190"/>
        <end position="203"/>
    </location>
</feature>
<dbReference type="InterPro" id="IPR036517">
    <property type="entry name" value="FF_domain_sf"/>
</dbReference>
<dbReference type="Gene3D" id="2.20.70.10">
    <property type="match status" value="1"/>
</dbReference>
<dbReference type="Gene3D" id="1.10.10.440">
    <property type="entry name" value="FF domain"/>
    <property type="match status" value="3"/>
</dbReference>
<dbReference type="AlphaFoldDB" id="A0AAJ5YNN8"/>
<name>A0AAJ5YNN8_9BASI</name>
<feature type="domain" description="WW" evidence="3">
    <location>
        <begin position="12"/>
        <end position="45"/>
    </location>
</feature>
<dbReference type="GO" id="GO:0003712">
    <property type="term" value="F:transcription coregulator activity"/>
    <property type="evidence" value="ECO:0007669"/>
    <property type="project" value="TreeGrafter"/>
</dbReference>
<dbReference type="EMBL" id="CP119943">
    <property type="protein sequence ID" value="WFC97350.1"/>
    <property type="molecule type" value="Genomic_DNA"/>
</dbReference>
<feature type="region of interest" description="Disordered" evidence="2">
    <location>
        <begin position="50"/>
        <end position="79"/>
    </location>
</feature>
<dbReference type="GO" id="GO:0070063">
    <property type="term" value="F:RNA polymerase binding"/>
    <property type="evidence" value="ECO:0007669"/>
    <property type="project" value="InterPro"/>
</dbReference>
<keyword evidence="5" id="KW-1185">Reference proteome</keyword>
<dbReference type="GO" id="GO:0005634">
    <property type="term" value="C:nucleus"/>
    <property type="evidence" value="ECO:0007669"/>
    <property type="project" value="TreeGrafter"/>
</dbReference>
<dbReference type="SUPFAM" id="SSF51045">
    <property type="entry name" value="WW domain"/>
    <property type="match status" value="1"/>
</dbReference>
<sequence length="630" mass="73798">MEPEQPSEKIPIPGTDGWLRVTTTHGNVFYAQKKTKRSEWDVPEEIRDQVDAMQGRPVKRAKTAEPQDSAHTQIQSDEDEDQYQDLILDEVSPQEAIEEEAASPPSTTAVPPMQTQLSLEEGKALFMNMLTSLNDTPHEVNPMAPWDRELVKFVHLPAYSALPSTRDREDVFNEWCKLRIRENKQRKRKQSEPKELNGPDPTRELYGLFKQHVVSTRTSFEDVQRKYKSHACFSQLSSQQAREVFDQWMRELQRIKRSLAQKADDAFLRLLSEKLPSPATLRKNAMLEMPTKQQALDIWIASKKTPGLVEDKRYDAVGSATRRAELFVSYVQSTSNTPTEQDSRTQADFVNRSLDSLHDDTAKRRERALRQRQAQVRREQGRLHGQTSAARKDVVLEQRELEFQQLLLDSIRDACIAWEDAQTVLQRDERYKPRDHTQDILDDASKRRFFDEHLERLRSKRRDQLAQLFAKHVQDEHGREQLEIDVETVLAHVRNDDKFQHTGLKRFVGEDGGAHRSSLTTLEREYHAWDRQRHERARAEFFEMLKENAFVDFWGRLQKEKEQHAKDLDDIRIAEDDDMDPEEKSIYDMASHVDITEMEAVLRNDRRYRVFAHIPEQRTDWIKVRIITNI</sequence>
<gene>
    <name evidence="4" type="ORF">MYAM1_000060</name>
</gene>
<keyword evidence="1" id="KW-0677">Repeat</keyword>
<protein>
    <recommendedName>
        <fullName evidence="3">WW domain-containing protein</fullName>
    </recommendedName>
</protein>
<dbReference type="InterPro" id="IPR045148">
    <property type="entry name" value="TCRG1-like"/>
</dbReference>
<evidence type="ECO:0000313" key="5">
    <source>
        <dbReference type="Proteomes" id="UP001219567"/>
    </source>
</evidence>
<dbReference type="SUPFAM" id="SSF81698">
    <property type="entry name" value="FF domain"/>
    <property type="match status" value="2"/>
</dbReference>
<dbReference type="PANTHER" id="PTHR15377:SF3">
    <property type="entry name" value="WW DOMAIN-CONTAINING PROTEIN"/>
    <property type="match status" value="1"/>
</dbReference>
<organism evidence="4 5">
    <name type="scientific">Malassezia yamatoensis</name>
    <dbReference type="NCBI Taxonomy" id="253288"/>
    <lineage>
        <taxon>Eukaryota</taxon>
        <taxon>Fungi</taxon>
        <taxon>Dikarya</taxon>
        <taxon>Basidiomycota</taxon>
        <taxon>Ustilaginomycotina</taxon>
        <taxon>Malasseziomycetes</taxon>
        <taxon>Malasseziales</taxon>
        <taxon>Malasseziaceae</taxon>
        <taxon>Malassezia</taxon>
    </lineage>
</organism>
<dbReference type="InterPro" id="IPR036020">
    <property type="entry name" value="WW_dom_sf"/>
</dbReference>
<dbReference type="Proteomes" id="UP001219567">
    <property type="component" value="Chromosome 1"/>
</dbReference>
<accession>A0AAJ5YNN8</accession>
<evidence type="ECO:0000313" key="4">
    <source>
        <dbReference type="EMBL" id="WFC97350.1"/>
    </source>
</evidence>
<dbReference type="PANTHER" id="PTHR15377">
    <property type="entry name" value="TRANSCRIPTION ELONGATION REGULATOR 1"/>
    <property type="match status" value="1"/>
</dbReference>
<dbReference type="InterPro" id="IPR001202">
    <property type="entry name" value="WW_dom"/>
</dbReference>
<reference evidence="4 5" key="1">
    <citation type="submission" date="2023-03" db="EMBL/GenBank/DDBJ databases">
        <title>Mating type loci evolution in Malassezia.</title>
        <authorList>
            <person name="Coelho M.A."/>
        </authorList>
    </citation>
    <scope>NUCLEOTIDE SEQUENCE [LARGE SCALE GENOMIC DNA]</scope>
    <source>
        <strain evidence="4 5">CBS 9725</strain>
    </source>
</reference>